<gene>
    <name evidence="1" type="ORF">GCM10010439_47030</name>
</gene>
<dbReference type="InterPro" id="IPR027575">
    <property type="entry name" value="LD_lanti_pre"/>
</dbReference>
<evidence type="ECO:0000313" key="1">
    <source>
        <dbReference type="EMBL" id="GAA2731488.1"/>
    </source>
</evidence>
<sequence length="58" mass="5956">MSVLTPESSTAVLEDDDFVLDMRVVETLTPLMGNCATDDGCGTSCQTSACNTGAANPV</sequence>
<accession>A0ABP6GXX5</accession>
<dbReference type="EMBL" id="BAAATZ010000020">
    <property type="protein sequence ID" value="GAA2731488.1"/>
    <property type="molecule type" value="Genomic_DNA"/>
</dbReference>
<keyword evidence="2" id="KW-1185">Reference proteome</keyword>
<organism evidence="1 2">
    <name type="scientific">Actinocorallia aurantiaca</name>
    <dbReference type="NCBI Taxonomy" id="46204"/>
    <lineage>
        <taxon>Bacteria</taxon>
        <taxon>Bacillati</taxon>
        <taxon>Actinomycetota</taxon>
        <taxon>Actinomycetes</taxon>
        <taxon>Streptosporangiales</taxon>
        <taxon>Thermomonosporaceae</taxon>
        <taxon>Actinocorallia</taxon>
    </lineage>
</organism>
<proteinExistence type="predicted"/>
<evidence type="ECO:0008006" key="3">
    <source>
        <dbReference type="Google" id="ProtNLM"/>
    </source>
</evidence>
<protein>
    <recommendedName>
        <fullName evidence="3">FxLD family lantipeptide</fullName>
    </recommendedName>
</protein>
<dbReference type="NCBIfam" id="TIGR04363">
    <property type="entry name" value="LD_lanti_pre"/>
    <property type="match status" value="1"/>
</dbReference>
<reference evidence="2" key="1">
    <citation type="journal article" date="2019" name="Int. J. Syst. Evol. Microbiol.">
        <title>The Global Catalogue of Microorganisms (GCM) 10K type strain sequencing project: providing services to taxonomists for standard genome sequencing and annotation.</title>
        <authorList>
            <consortium name="The Broad Institute Genomics Platform"/>
            <consortium name="The Broad Institute Genome Sequencing Center for Infectious Disease"/>
            <person name="Wu L."/>
            <person name="Ma J."/>
        </authorList>
    </citation>
    <scope>NUCLEOTIDE SEQUENCE [LARGE SCALE GENOMIC DNA]</scope>
    <source>
        <strain evidence="2">JCM 8201</strain>
    </source>
</reference>
<evidence type="ECO:0000313" key="2">
    <source>
        <dbReference type="Proteomes" id="UP001501842"/>
    </source>
</evidence>
<name>A0ABP6GXX5_9ACTN</name>
<dbReference type="RefSeq" id="WP_344452842.1">
    <property type="nucleotide sequence ID" value="NZ_BAAATZ010000020.1"/>
</dbReference>
<comment type="caution">
    <text evidence="1">The sequence shown here is derived from an EMBL/GenBank/DDBJ whole genome shotgun (WGS) entry which is preliminary data.</text>
</comment>
<dbReference type="Proteomes" id="UP001501842">
    <property type="component" value="Unassembled WGS sequence"/>
</dbReference>